<dbReference type="EMBL" id="CAJJDN010000336">
    <property type="protein sequence ID" value="CAD8130836.1"/>
    <property type="molecule type" value="Genomic_DNA"/>
</dbReference>
<feature type="region of interest" description="Disordered" evidence="1">
    <location>
        <begin position="1"/>
        <end position="26"/>
    </location>
</feature>
<evidence type="ECO:0000313" key="2">
    <source>
        <dbReference type="EMBL" id="CAD8130836.1"/>
    </source>
</evidence>
<proteinExistence type="predicted"/>
<keyword evidence="3" id="KW-1185">Reference proteome</keyword>
<name>A0A8S1RSI2_9CILI</name>
<reference evidence="2" key="1">
    <citation type="submission" date="2021-01" db="EMBL/GenBank/DDBJ databases">
        <authorList>
            <consortium name="Genoscope - CEA"/>
            <person name="William W."/>
        </authorList>
    </citation>
    <scope>NUCLEOTIDE SEQUENCE</scope>
</reference>
<protein>
    <submittedName>
        <fullName evidence="2">Uncharacterized protein</fullName>
    </submittedName>
</protein>
<comment type="caution">
    <text evidence="2">The sequence shown here is derived from an EMBL/GenBank/DDBJ whole genome shotgun (WGS) entry which is preliminary data.</text>
</comment>
<dbReference type="AlphaFoldDB" id="A0A8S1RSI2"/>
<gene>
    <name evidence="2" type="ORF">PSON_ATCC_30995.1.T3360005</name>
</gene>
<organism evidence="2 3">
    <name type="scientific">Paramecium sonneborni</name>
    <dbReference type="NCBI Taxonomy" id="65129"/>
    <lineage>
        <taxon>Eukaryota</taxon>
        <taxon>Sar</taxon>
        <taxon>Alveolata</taxon>
        <taxon>Ciliophora</taxon>
        <taxon>Intramacronucleata</taxon>
        <taxon>Oligohymenophorea</taxon>
        <taxon>Peniculida</taxon>
        <taxon>Parameciidae</taxon>
        <taxon>Paramecium</taxon>
    </lineage>
</organism>
<sequence length="110" mass="12904">MVSNYQQNSILQQNVQKQSGTKNSCSQTFSQDQKILNASSKINYQLQSSCCSLQMKTRIRILRLFRLAQEYLDYLKNNVQIKKQKFYSAHQEILLQPKCQINKISRAIKK</sequence>
<dbReference type="Proteomes" id="UP000692954">
    <property type="component" value="Unassembled WGS sequence"/>
</dbReference>
<accession>A0A8S1RSI2</accession>
<evidence type="ECO:0000313" key="3">
    <source>
        <dbReference type="Proteomes" id="UP000692954"/>
    </source>
</evidence>
<evidence type="ECO:0000256" key="1">
    <source>
        <dbReference type="SAM" id="MobiDB-lite"/>
    </source>
</evidence>